<dbReference type="EMBL" id="FQZU01000005">
    <property type="protein sequence ID" value="SHJ20121.1"/>
    <property type="molecule type" value="Genomic_DNA"/>
</dbReference>
<dbReference type="STRING" id="1121393.SAMN02745216_01192"/>
<evidence type="ECO:0000313" key="2">
    <source>
        <dbReference type="Proteomes" id="UP000183994"/>
    </source>
</evidence>
<evidence type="ECO:0000313" key="1">
    <source>
        <dbReference type="EMBL" id="SHJ20121.1"/>
    </source>
</evidence>
<accession>A0A1M6HD87</accession>
<name>A0A1M6HD87_9BACT</name>
<keyword evidence="2" id="KW-1185">Reference proteome</keyword>
<gene>
    <name evidence="1" type="ORF">SAMN02745216_01192</name>
</gene>
<reference evidence="2" key="1">
    <citation type="submission" date="2016-11" db="EMBL/GenBank/DDBJ databases">
        <authorList>
            <person name="Varghese N."/>
            <person name="Submissions S."/>
        </authorList>
    </citation>
    <scope>NUCLEOTIDE SEQUENCE [LARGE SCALE GENOMIC DNA]</scope>
    <source>
        <strain evidence="2">DSM 16219</strain>
    </source>
</reference>
<organism evidence="1 2">
    <name type="scientific">Desulfatibacillum alkenivorans DSM 16219</name>
    <dbReference type="NCBI Taxonomy" id="1121393"/>
    <lineage>
        <taxon>Bacteria</taxon>
        <taxon>Pseudomonadati</taxon>
        <taxon>Thermodesulfobacteriota</taxon>
        <taxon>Desulfobacteria</taxon>
        <taxon>Desulfobacterales</taxon>
        <taxon>Desulfatibacillaceae</taxon>
        <taxon>Desulfatibacillum</taxon>
    </lineage>
</organism>
<protein>
    <submittedName>
        <fullName evidence="1">Uncharacterized protein</fullName>
    </submittedName>
</protein>
<dbReference type="Proteomes" id="UP000183994">
    <property type="component" value="Unassembled WGS sequence"/>
</dbReference>
<dbReference type="AlphaFoldDB" id="A0A1M6HD87"/>
<proteinExistence type="predicted"/>
<sequence>MTAVEDVPKNWSRISWNRVSFICPQSWQPLEVGQRYLVLEDKDGPVMEVKWGPVKGRFSHKTQLKKLASMHQRKLAKTLEPCELPPKWAKSVKRFDASAFSWHGDDTGAKGLLLYCPDCRNASILQFFKEGAAPSRVLESFRDHSESGFAAWSLFDIYAETPDQFQLTSHSFLPGKFSLSFSSDSAKLHLYRYSPASVLLANGGLEGFSRSVFPNLPGEPKFSRHMGREAVEFEKLPGEGVKGVLDKLKIKGAWARYRLWHLEKENRILAVVMEGRKAESDLFDQISAHYEIT</sequence>